<dbReference type="InterPro" id="IPR011991">
    <property type="entry name" value="ArsR-like_HTH"/>
</dbReference>
<evidence type="ECO:0000259" key="5">
    <source>
        <dbReference type="SMART" id="SM00418"/>
    </source>
</evidence>
<dbReference type="Proteomes" id="UP000429552">
    <property type="component" value="Unassembled WGS sequence"/>
</dbReference>
<keyword evidence="3" id="KW-0804">Transcription</keyword>
<keyword evidence="2" id="KW-0238">DNA-binding</keyword>
<gene>
    <name evidence="6" type="ORF">Sliba_72050</name>
</gene>
<dbReference type="InterPro" id="IPR036390">
    <property type="entry name" value="WH_DNA-bd_sf"/>
</dbReference>
<evidence type="ECO:0000256" key="4">
    <source>
        <dbReference type="SAM" id="MobiDB-lite"/>
    </source>
</evidence>
<dbReference type="SUPFAM" id="SSF46785">
    <property type="entry name" value="Winged helix' DNA-binding domain"/>
    <property type="match status" value="1"/>
</dbReference>
<reference evidence="6 7" key="1">
    <citation type="submission" date="2019-12" db="EMBL/GenBank/DDBJ databases">
        <title>Whole genome shotgun sequence of Streptomyces libani subsp. libani NBRC 13452.</title>
        <authorList>
            <person name="Ichikawa N."/>
            <person name="Kimura A."/>
            <person name="Kitahashi Y."/>
            <person name="Komaki H."/>
            <person name="Tamura T."/>
        </authorList>
    </citation>
    <scope>NUCLEOTIDE SEQUENCE [LARGE SCALE GENOMIC DNA]</scope>
    <source>
        <strain evidence="6 7">NBRC 13452</strain>
    </source>
</reference>
<evidence type="ECO:0000313" key="7">
    <source>
        <dbReference type="Proteomes" id="UP000429552"/>
    </source>
</evidence>
<sequence length="379" mass="40552">MGSGIGGGPAPGRGQLMISIAMSADALAATRFAVSPLMQAGAVLHPHRPQATGRVGVPRQQVDGALQDRHLHLLSALRREIRGYAPDFMTPGAVADGTPDLEAELHRVATTPAPVVARQMNRMFRTSSLRGQASTRARPGVRDFLERGERAFAQKAADELESFWRQSLAPLWPSVAAGIEADIEHRAGLIARSGLSAVLNSLHRDVAYGCGALHLESEHRIEVPGTTDLTLFPSPVAHSWLVSVDPWQERGIYLIYPTRRPHGPDRTAGGTGPLLGSVLGHSRSTLLAGLDLPRTTSQLADRHHLSPSTVSYHLSHLLRAGLVTRAREGSRVYYRRTVNAERMCGGRSASGDGVSRSRRDTPVGSAPQGAADHEGVVSA</sequence>
<evidence type="ECO:0000313" key="6">
    <source>
        <dbReference type="EMBL" id="GFE26752.1"/>
    </source>
</evidence>
<feature type="domain" description="HTH arsR-type" evidence="5">
    <location>
        <begin position="274"/>
        <end position="349"/>
    </location>
</feature>
<dbReference type="GO" id="GO:0003677">
    <property type="term" value="F:DNA binding"/>
    <property type="evidence" value="ECO:0007669"/>
    <property type="project" value="UniProtKB-KW"/>
</dbReference>
<dbReference type="EMBL" id="BLIP01000003">
    <property type="protein sequence ID" value="GFE26752.1"/>
    <property type="molecule type" value="Genomic_DNA"/>
</dbReference>
<proteinExistence type="predicted"/>
<dbReference type="InterPro" id="IPR001845">
    <property type="entry name" value="HTH_ArsR_DNA-bd_dom"/>
</dbReference>
<dbReference type="Pfam" id="PF01022">
    <property type="entry name" value="HTH_5"/>
    <property type="match status" value="1"/>
</dbReference>
<organism evidence="6 7">
    <name type="scientific">Streptomyces nigrescens</name>
    <dbReference type="NCBI Taxonomy" id="1920"/>
    <lineage>
        <taxon>Bacteria</taxon>
        <taxon>Bacillati</taxon>
        <taxon>Actinomycetota</taxon>
        <taxon>Actinomycetes</taxon>
        <taxon>Kitasatosporales</taxon>
        <taxon>Streptomycetaceae</taxon>
        <taxon>Streptomyces</taxon>
    </lineage>
</organism>
<evidence type="ECO:0000256" key="3">
    <source>
        <dbReference type="ARBA" id="ARBA00023163"/>
    </source>
</evidence>
<dbReference type="PANTHER" id="PTHR33154">
    <property type="entry name" value="TRANSCRIPTIONAL REGULATOR, ARSR FAMILY"/>
    <property type="match status" value="1"/>
</dbReference>
<dbReference type="Gene3D" id="1.10.10.10">
    <property type="entry name" value="Winged helix-like DNA-binding domain superfamily/Winged helix DNA-binding domain"/>
    <property type="match status" value="1"/>
</dbReference>
<feature type="region of interest" description="Disordered" evidence="4">
    <location>
        <begin position="344"/>
        <end position="379"/>
    </location>
</feature>
<dbReference type="GO" id="GO:0003700">
    <property type="term" value="F:DNA-binding transcription factor activity"/>
    <property type="evidence" value="ECO:0007669"/>
    <property type="project" value="InterPro"/>
</dbReference>
<protein>
    <submittedName>
        <fullName evidence="6">ArsR family transcriptional regulator</fullName>
    </submittedName>
</protein>
<keyword evidence="1" id="KW-0805">Transcription regulation</keyword>
<comment type="caution">
    <text evidence="6">The sequence shown here is derived from an EMBL/GenBank/DDBJ whole genome shotgun (WGS) entry which is preliminary data.</text>
</comment>
<dbReference type="PANTHER" id="PTHR33154:SF33">
    <property type="entry name" value="TRANSCRIPTIONAL REPRESSOR SDPR"/>
    <property type="match status" value="1"/>
</dbReference>
<dbReference type="SMART" id="SM00418">
    <property type="entry name" value="HTH_ARSR"/>
    <property type="match status" value="1"/>
</dbReference>
<dbReference type="AlphaFoldDB" id="A0A640TVB2"/>
<evidence type="ECO:0000256" key="1">
    <source>
        <dbReference type="ARBA" id="ARBA00023015"/>
    </source>
</evidence>
<dbReference type="InterPro" id="IPR036388">
    <property type="entry name" value="WH-like_DNA-bd_sf"/>
</dbReference>
<name>A0A640TVB2_STRNI</name>
<dbReference type="CDD" id="cd00090">
    <property type="entry name" value="HTH_ARSR"/>
    <property type="match status" value="1"/>
</dbReference>
<accession>A0A640TVB2</accession>
<evidence type="ECO:0000256" key="2">
    <source>
        <dbReference type="ARBA" id="ARBA00023125"/>
    </source>
</evidence>
<dbReference type="InterPro" id="IPR051081">
    <property type="entry name" value="HTH_MetalResp_TranReg"/>
</dbReference>